<evidence type="ECO:0000256" key="7">
    <source>
        <dbReference type="ARBA" id="ARBA00051712"/>
    </source>
</evidence>
<evidence type="ECO:0000256" key="3">
    <source>
        <dbReference type="ARBA" id="ARBA00013080"/>
    </source>
</evidence>
<evidence type="ECO:0000256" key="4">
    <source>
        <dbReference type="ARBA" id="ARBA00022605"/>
    </source>
</evidence>
<feature type="binding site" evidence="8">
    <location>
        <position position="195"/>
    </location>
    <ligand>
        <name>substrate</name>
    </ligand>
</feature>
<dbReference type="HAMAP" id="MF_00197">
    <property type="entry name" value="DAP_epimerase"/>
    <property type="match status" value="1"/>
</dbReference>
<evidence type="ECO:0000256" key="2">
    <source>
        <dbReference type="ARBA" id="ARBA00010219"/>
    </source>
</evidence>
<comment type="subcellular location">
    <subcellularLocation>
        <location evidence="8">Cytoplasm</location>
    </subcellularLocation>
</comment>
<keyword evidence="8" id="KW-0963">Cytoplasm</keyword>
<dbReference type="PANTHER" id="PTHR31689:SF0">
    <property type="entry name" value="DIAMINOPIMELATE EPIMERASE"/>
    <property type="match status" value="1"/>
</dbReference>
<dbReference type="EC" id="5.1.1.7" evidence="3 8"/>
<dbReference type="PANTHER" id="PTHR31689">
    <property type="entry name" value="DIAMINOPIMELATE EPIMERASE, CHLOROPLASTIC"/>
    <property type="match status" value="1"/>
</dbReference>
<keyword evidence="6 8" id="KW-0413">Isomerase</keyword>
<feature type="binding site" evidence="8">
    <location>
        <position position="64"/>
    </location>
    <ligand>
        <name>substrate</name>
    </ligand>
</feature>
<keyword evidence="11" id="KW-1185">Reference proteome</keyword>
<evidence type="ECO:0000256" key="8">
    <source>
        <dbReference type="HAMAP-Rule" id="MF_00197"/>
    </source>
</evidence>
<comment type="caution">
    <text evidence="8">Lacks conserved residue(s) required for the propagation of feature annotation.</text>
</comment>
<feature type="active site" evidence="9">
    <location>
        <position position="73"/>
    </location>
</feature>
<comment type="pathway">
    <text evidence="1 8">Amino-acid biosynthesis; L-lysine biosynthesis via DAP pathway; DL-2,6-diaminopimelate from LL-2,6-diaminopimelate: step 1/1.</text>
</comment>
<comment type="similarity">
    <text evidence="2 8">Belongs to the diaminopimelate epimerase family.</text>
</comment>
<evidence type="ECO:0000256" key="1">
    <source>
        <dbReference type="ARBA" id="ARBA00005196"/>
    </source>
</evidence>
<keyword evidence="4 8" id="KW-0028">Amino-acid biosynthesis</keyword>
<reference evidence="10 11" key="1">
    <citation type="submission" date="2021-03" db="EMBL/GenBank/DDBJ databases">
        <title>Genomic Encyclopedia of Type Strains, Phase IV (KMG-IV): sequencing the most valuable type-strain genomes for metagenomic binning, comparative biology and taxonomic classification.</title>
        <authorList>
            <person name="Goeker M."/>
        </authorList>
    </citation>
    <scope>NUCLEOTIDE SEQUENCE [LARGE SCALE GENOMIC DNA]</scope>
    <source>
        <strain evidence="10 11">DSM 1289</strain>
    </source>
</reference>
<dbReference type="SUPFAM" id="SSF54506">
    <property type="entry name" value="Diaminopimelate epimerase-like"/>
    <property type="match status" value="2"/>
</dbReference>
<dbReference type="Proteomes" id="UP000767291">
    <property type="component" value="Unassembled WGS sequence"/>
</dbReference>
<dbReference type="PROSITE" id="PS01326">
    <property type="entry name" value="DAP_EPIMERASE"/>
    <property type="match status" value="1"/>
</dbReference>
<feature type="binding site" evidence="8">
    <location>
        <begin position="213"/>
        <end position="214"/>
    </location>
    <ligand>
        <name>substrate</name>
    </ligand>
</feature>
<feature type="active site" description="Proton acceptor" evidence="8">
    <location>
        <position position="222"/>
    </location>
</feature>
<feature type="binding site" evidence="8">
    <location>
        <position position="11"/>
    </location>
    <ligand>
        <name>substrate</name>
    </ligand>
</feature>
<evidence type="ECO:0000256" key="6">
    <source>
        <dbReference type="ARBA" id="ARBA00023235"/>
    </source>
</evidence>
<evidence type="ECO:0000256" key="5">
    <source>
        <dbReference type="ARBA" id="ARBA00023154"/>
    </source>
</evidence>
<dbReference type="GO" id="GO:0008837">
    <property type="term" value="F:diaminopimelate epimerase activity"/>
    <property type="evidence" value="ECO:0007669"/>
    <property type="project" value="UniProtKB-EC"/>
</dbReference>
<gene>
    <name evidence="8" type="primary">dapF</name>
    <name evidence="10" type="ORF">J2Z43_001133</name>
</gene>
<dbReference type="InterPro" id="IPR018510">
    <property type="entry name" value="DAP_epimerase_AS"/>
</dbReference>
<proteinExistence type="inferred from homology"/>
<organism evidence="10 11">
    <name type="scientific">Metaclostridioides mangenotii</name>
    <dbReference type="NCBI Taxonomy" id="1540"/>
    <lineage>
        <taxon>Bacteria</taxon>
        <taxon>Bacillati</taxon>
        <taxon>Bacillota</taxon>
        <taxon>Clostridia</taxon>
        <taxon>Peptostreptococcales</taxon>
        <taxon>Peptostreptococcaceae</taxon>
        <taxon>Metaclostridioides</taxon>
    </lineage>
</organism>
<sequence length="276" mass="30490">MKFWKLHGIGNDFIAIDGRFDGIDPADYSALAKKVCNRRFSVGADGLLVVKDTDKADTEMVYYNSDGSRGEMCGNGLRCFCKYVYDNSIFRKETISVDTLDGIKNVVLSTDSGNLNSIKVNMGKGSFCAKDVPVVTDKEMFIDEEIVILDKKLKATSILMGVPHTVILVDDLDVNFTKKYGREIEKSDLFPNKTNVNFVKVDDRNNISVRTWERGCSYTLGCGTGMTASAMVCDYLGKVEKSVNVTSEGGTVRIDIEDSMYMTGPAVKICEGFLEV</sequence>
<dbReference type="Pfam" id="PF01678">
    <property type="entry name" value="DAP_epimerase"/>
    <property type="match status" value="2"/>
</dbReference>
<protein>
    <recommendedName>
        <fullName evidence="3 8">Diaminopimelate epimerase</fullName>
        <shortName evidence="8">DAP epimerase</shortName>
        <ecNumber evidence="3 8">5.1.1.7</ecNumber>
    </recommendedName>
    <alternativeName>
        <fullName evidence="8">PLP-independent amino acid racemase</fullName>
    </alternativeName>
</protein>
<evidence type="ECO:0000313" key="11">
    <source>
        <dbReference type="Proteomes" id="UP000767291"/>
    </source>
</evidence>
<feature type="site" description="Could be important to modulate the pK values of the two catalytic cysteine residues" evidence="8">
    <location>
        <position position="164"/>
    </location>
</feature>
<evidence type="ECO:0000256" key="9">
    <source>
        <dbReference type="PROSITE-ProRule" id="PRU10125"/>
    </source>
</evidence>
<feature type="site" description="Could be important to modulate the pK values of the two catalytic cysteine residues" evidence="8">
    <location>
        <position position="213"/>
    </location>
</feature>
<dbReference type="Gene3D" id="3.10.310.10">
    <property type="entry name" value="Diaminopimelate Epimerase, Chain A, domain 1"/>
    <property type="match status" value="2"/>
</dbReference>
<dbReference type="NCBIfam" id="TIGR00652">
    <property type="entry name" value="DapF"/>
    <property type="match status" value="1"/>
</dbReference>
<comment type="caution">
    <text evidence="10">The sequence shown here is derived from an EMBL/GenBank/DDBJ whole genome shotgun (WGS) entry which is preliminary data.</text>
</comment>
<comment type="subunit">
    <text evidence="8">Homodimer.</text>
</comment>
<feature type="binding site" evidence="8">
    <location>
        <begin position="223"/>
        <end position="224"/>
    </location>
    <ligand>
        <name>substrate</name>
    </ligand>
</feature>
<accession>A0ABS4EA06</accession>
<feature type="binding site" evidence="8">
    <location>
        <begin position="74"/>
        <end position="75"/>
    </location>
    <ligand>
        <name>substrate</name>
    </ligand>
</feature>
<comment type="catalytic activity">
    <reaction evidence="7 8">
        <text>(2S,6S)-2,6-diaminopimelate = meso-2,6-diaminopimelate</text>
        <dbReference type="Rhea" id="RHEA:15393"/>
        <dbReference type="ChEBI" id="CHEBI:57609"/>
        <dbReference type="ChEBI" id="CHEBI:57791"/>
        <dbReference type="EC" id="5.1.1.7"/>
    </reaction>
</comment>
<name>A0ABS4EA06_9FIRM</name>
<feature type="active site" description="Proton donor" evidence="8">
    <location>
        <position position="73"/>
    </location>
</feature>
<dbReference type="EMBL" id="JAGGJX010000001">
    <property type="protein sequence ID" value="MBP1854743.1"/>
    <property type="molecule type" value="Genomic_DNA"/>
</dbReference>
<dbReference type="RefSeq" id="WP_209456206.1">
    <property type="nucleotide sequence ID" value="NZ_BAAACS010000013.1"/>
</dbReference>
<comment type="function">
    <text evidence="8">Catalyzes the stereoinversion of LL-2,6-diaminopimelate (L,L-DAP) to meso-diaminopimelate (meso-DAP), a precursor of L-lysine and an essential component of the bacterial peptidoglycan.</text>
</comment>
<dbReference type="InterPro" id="IPR001653">
    <property type="entry name" value="DAP_epimerase_DapF"/>
</dbReference>
<evidence type="ECO:0000313" key="10">
    <source>
        <dbReference type="EMBL" id="MBP1854743.1"/>
    </source>
</evidence>
<keyword evidence="5 8" id="KW-0457">Lysine biosynthesis</keyword>